<evidence type="ECO:0000313" key="7">
    <source>
        <dbReference type="EMBL" id="KAK7249188.1"/>
    </source>
</evidence>
<gene>
    <name evidence="7" type="ORF">SO694_0004608</name>
</gene>
<dbReference type="SUPFAM" id="SSF53901">
    <property type="entry name" value="Thiolase-like"/>
    <property type="match status" value="1"/>
</dbReference>
<feature type="domain" description="Beta-ketoacyl synthase-like N-terminal" evidence="5">
    <location>
        <begin position="1"/>
        <end position="30"/>
    </location>
</feature>
<dbReference type="InterPro" id="IPR014031">
    <property type="entry name" value="Ketoacyl_synth_C"/>
</dbReference>
<accession>A0ABR1G7P6</accession>
<evidence type="ECO:0000256" key="2">
    <source>
        <dbReference type="ARBA" id="ARBA00022553"/>
    </source>
</evidence>
<keyword evidence="1" id="KW-0596">Phosphopantetheine</keyword>
<evidence type="ECO:0000256" key="4">
    <source>
        <dbReference type="SAM" id="MobiDB-lite"/>
    </source>
</evidence>
<dbReference type="Proteomes" id="UP001363151">
    <property type="component" value="Unassembled WGS sequence"/>
</dbReference>
<evidence type="ECO:0000313" key="8">
    <source>
        <dbReference type="Proteomes" id="UP001363151"/>
    </source>
</evidence>
<dbReference type="Pfam" id="PF02801">
    <property type="entry name" value="Ketoacyl-synt_C"/>
    <property type="match status" value="1"/>
</dbReference>
<dbReference type="PANTHER" id="PTHR43775">
    <property type="entry name" value="FATTY ACID SYNTHASE"/>
    <property type="match status" value="1"/>
</dbReference>
<feature type="region of interest" description="Disordered" evidence="4">
    <location>
        <begin position="115"/>
        <end position="157"/>
    </location>
</feature>
<evidence type="ECO:0000259" key="5">
    <source>
        <dbReference type="Pfam" id="PF00109"/>
    </source>
</evidence>
<keyword evidence="3" id="KW-0808">Transferase</keyword>
<name>A0ABR1G7P6_AURAN</name>
<dbReference type="Pfam" id="PF00109">
    <property type="entry name" value="ketoacyl-synt"/>
    <property type="match status" value="1"/>
</dbReference>
<sequence length="157" mass="16278">MLSPRGRCHTFDGRADGYARGEGALGTVLAAYATASLSRRPPQQHGAPASLTAPNGSSQRRLIAAVAPSDDGALLEAHGTGTALGDPVEVAAARAAARRVESAKANLGHLGAVAAFSASRRSSSPGASPTRRRTRRSGGSTRTCRRRARARPQRWSL</sequence>
<comment type="similarity">
    <text evidence="3">Belongs to the thiolase-like superfamily. Beta-ketoacyl-ACP synthases family.</text>
</comment>
<dbReference type="EMBL" id="JBBJCI010000081">
    <property type="protein sequence ID" value="KAK7249188.1"/>
    <property type="molecule type" value="Genomic_DNA"/>
</dbReference>
<evidence type="ECO:0000256" key="3">
    <source>
        <dbReference type="RuleBase" id="RU003694"/>
    </source>
</evidence>
<dbReference type="PANTHER" id="PTHR43775:SF37">
    <property type="entry name" value="SI:DKEY-61P9.11"/>
    <property type="match status" value="1"/>
</dbReference>
<organism evidence="7 8">
    <name type="scientific">Aureococcus anophagefferens</name>
    <name type="common">Harmful bloom alga</name>
    <dbReference type="NCBI Taxonomy" id="44056"/>
    <lineage>
        <taxon>Eukaryota</taxon>
        <taxon>Sar</taxon>
        <taxon>Stramenopiles</taxon>
        <taxon>Ochrophyta</taxon>
        <taxon>Pelagophyceae</taxon>
        <taxon>Pelagomonadales</taxon>
        <taxon>Pelagomonadaceae</taxon>
        <taxon>Aureococcus</taxon>
    </lineage>
</organism>
<feature type="compositionally biased region" description="Low complexity" evidence="4">
    <location>
        <begin position="117"/>
        <end position="129"/>
    </location>
</feature>
<proteinExistence type="inferred from homology"/>
<evidence type="ECO:0000256" key="1">
    <source>
        <dbReference type="ARBA" id="ARBA00022450"/>
    </source>
</evidence>
<keyword evidence="8" id="KW-1185">Reference proteome</keyword>
<dbReference type="Gene3D" id="3.40.47.10">
    <property type="match status" value="1"/>
</dbReference>
<dbReference type="InterPro" id="IPR050091">
    <property type="entry name" value="PKS_NRPS_Biosynth_Enz"/>
</dbReference>
<dbReference type="InterPro" id="IPR016039">
    <property type="entry name" value="Thiolase-like"/>
</dbReference>
<keyword evidence="2" id="KW-0597">Phosphoprotein</keyword>
<feature type="region of interest" description="Disordered" evidence="4">
    <location>
        <begin position="39"/>
        <end position="59"/>
    </location>
</feature>
<feature type="domain" description="Beta-ketoacyl synthase C-terminal" evidence="6">
    <location>
        <begin position="45"/>
        <end position="115"/>
    </location>
</feature>
<protein>
    <submittedName>
        <fullName evidence="7">Phosphopantetheine binding protein</fullName>
    </submittedName>
</protein>
<comment type="caution">
    <text evidence="7">The sequence shown here is derived from an EMBL/GenBank/DDBJ whole genome shotgun (WGS) entry which is preliminary data.</text>
</comment>
<dbReference type="InterPro" id="IPR014030">
    <property type="entry name" value="Ketoacyl_synth_N"/>
</dbReference>
<feature type="compositionally biased region" description="Basic residues" evidence="4">
    <location>
        <begin position="143"/>
        <end position="157"/>
    </location>
</feature>
<evidence type="ECO:0000259" key="6">
    <source>
        <dbReference type="Pfam" id="PF02801"/>
    </source>
</evidence>
<reference evidence="7 8" key="1">
    <citation type="submission" date="2024-03" db="EMBL/GenBank/DDBJ databases">
        <title>Aureococcus anophagefferens CCMP1851 and Kratosvirus quantuckense: Draft genome of a second virus-susceptible host strain in the model system.</title>
        <authorList>
            <person name="Chase E."/>
            <person name="Truchon A.R."/>
            <person name="Schepens W."/>
            <person name="Wilhelm S.W."/>
        </authorList>
    </citation>
    <scope>NUCLEOTIDE SEQUENCE [LARGE SCALE GENOMIC DNA]</scope>
    <source>
        <strain evidence="7 8">CCMP1851</strain>
    </source>
</reference>